<proteinExistence type="predicted"/>
<protein>
    <submittedName>
        <fullName evidence="1">Uncharacterized protein</fullName>
    </submittedName>
</protein>
<gene>
    <name evidence="1" type="ORF">BC10311_05257</name>
</gene>
<dbReference type="EMBL" id="FMBG01000021">
    <property type="protein sequence ID" value="SCC62603.1"/>
    <property type="molecule type" value="Genomic_DNA"/>
</dbReference>
<dbReference type="Proteomes" id="UP000195728">
    <property type="component" value="Unassembled WGS sequence"/>
</dbReference>
<name>A0AB37YZ15_9BACI</name>
<comment type="caution">
    <text evidence="1">The sequence shown here is derived from an EMBL/GenBank/DDBJ whole genome shotgun (WGS) entry which is preliminary data.</text>
</comment>
<dbReference type="AlphaFoldDB" id="A0AB37YZ15"/>
<evidence type="ECO:0000313" key="1">
    <source>
        <dbReference type="EMBL" id="SCC62603.1"/>
    </source>
</evidence>
<organism evidence="1 2">
    <name type="scientific">Bacillus wiedmannii</name>
    <dbReference type="NCBI Taxonomy" id="1890302"/>
    <lineage>
        <taxon>Bacteria</taxon>
        <taxon>Bacillati</taxon>
        <taxon>Bacillota</taxon>
        <taxon>Bacilli</taxon>
        <taxon>Bacillales</taxon>
        <taxon>Bacillaceae</taxon>
        <taxon>Bacillus</taxon>
        <taxon>Bacillus cereus group</taxon>
    </lineage>
</organism>
<reference evidence="1 2" key="1">
    <citation type="submission" date="2016-08" db="EMBL/GenBank/DDBJ databases">
        <authorList>
            <person name="Loux V."/>
            <person name="Rue O."/>
        </authorList>
    </citation>
    <scope>NUCLEOTIDE SEQUENCE [LARGE SCALE GENOMIC DNA]</scope>
    <source>
        <strain evidence="1 2">WSBC_10311</strain>
    </source>
</reference>
<sequence>MMLSACLVALGSVFGFTRLKIQA</sequence>
<evidence type="ECO:0000313" key="2">
    <source>
        <dbReference type="Proteomes" id="UP000195728"/>
    </source>
</evidence>
<accession>A0AB37YZ15</accession>